<organism evidence="7 8">
    <name type="scientific">Mixia osmundae (strain CBS 9802 / IAM 14324 / JCM 22182 / KY 12970)</name>
    <dbReference type="NCBI Taxonomy" id="764103"/>
    <lineage>
        <taxon>Eukaryota</taxon>
        <taxon>Fungi</taxon>
        <taxon>Dikarya</taxon>
        <taxon>Basidiomycota</taxon>
        <taxon>Pucciniomycotina</taxon>
        <taxon>Mixiomycetes</taxon>
        <taxon>Mixiales</taxon>
        <taxon>Mixiaceae</taxon>
        <taxon>Mixia</taxon>
    </lineage>
</organism>
<name>G7E9H4_MIXOS</name>
<dbReference type="InterPro" id="IPR011004">
    <property type="entry name" value="Trimer_LpxA-like_sf"/>
</dbReference>
<dbReference type="Gene3D" id="2.160.10.10">
    <property type="entry name" value="Hexapeptide repeat proteins"/>
    <property type="match status" value="1"/>
</dbReference>
<dbReference type="CDD" id="cd04646">
    <property type="entry name" value="LbH_Dynactin_6"/>
    <property type="match status" value="1"/>
</dbReference>
<evidence type="ECO:0000256" key="1">
    <source>
        <dbReference type="ARBA" id="ARBA00004245"/>
    </source>
</evidence>
<dbReference type="GO" id="GO:0070840">
    <property type="term" value="F:dynein complex binding"/>
    <property type="evidence" value="ECO:0007669"/>
    <property type="project" value="TreeGrafter"/>
</dbReference>
<accession>G7E9H4</accession>
<proteinExistence type="inferred from homology"/>
<evidence type="ECO:0000313" key="8">
    <source>
        <dbReference type="Proteomes" id="UP000009131"/>
    </source>
</evidence>
<evidence type="ECO:0000256" key="6">
    <source>
        <dbReference type="ARBA" id="ARBA00034687"/>
    </source>
</evidence>
<evidence type="ECO:0000256" key="4">
    <source>
        <dbReference type="ARBA" id="ARBA00022490"/>
    </source>
</evidence>
<sequence length="199" mass="21484">MSTRQSDKFIVSSRATICTDVDLRGEITIGPGTVLHPRASILALGGGAIVIGKGNIIEENATILNRRKEPMIIGDYNHFEVGCRVECPVVGSSNTFGGRCRLTAQTSVTDRCTIGAGCQVAPQPFFDNIDEAADSNSIYTETLPSQTVIYGKDAMRRKWTGVGADQARALHLKHLEVLREILPQYGRVKQAAAAESRPA</sequence>
<keyword evidence="4" id="KW-0963">Cytoplasm</keyword>
<dbReference type="HOGENOM" id="CLU_085418_0_0_1"/>
<dbReference type="eggNOG" id="KOG4042">
    <property type="taxonomic scope" value="Eukaryota"/>
</dbReference>
<dbReference type="GO" id="GO:0007052">
    <property type="term" value="P:mitotic spindle organization"/>
    <property type="evidence" value="ECO:0007669"/>
    <property type="project" value="TreeGrafter"/>
</dbReference>
<dbReference type="STRING" id="764103.G7E9H4"/>
<evidence type="ECO:0000256" key="5">
    <source>
        <dbReference type="ARBA" id="ARBA00023212"/>
    </source>
</evidence>
<reference evidence="7 8" key="2">
    <citation type="journal article" date="2012" name="Open Biol.">
        <title>Characteristics of nucleosomes and linker DNA regions on the genome of the basidiomycete Mixia osmundae revealed by mono- and dinucleosome mapping.</title>
        <authorList>
            <person name="Nishida H."/>
            <person name="Kondo S."/>
            <person name="Matsumoto T."/>
            <person name="Suzuki Y."/>
            <person name="Yoshikawa H."/>
            <person name="Taylor T.D."/>
            <person name="Sugiyama J."/>
        </authorList>
    </citation>
    <scope>NUCLEOTIDE SEQUENCE [LARGE SCALE GENOMIC DNA]</scope>
    <source>
        <strain evidence="8">CBS 9802 / IAM 14324 / JCM 22182 / KY 12970</strain>
    </source>
</reference>
<dbReference type="GO" id="GO:0005869">
    <property type="term" value="C:dynactin complex"/>
    <property type="evidence" value="ECO:0007669"/>
    <property type="project" value="InterPro"/>
</dbReference>
<comment type="subcellular location">
    <subcellularLocation>
        <location evidence="1">Cytoplasm</location>
        <location evidence="1">Cytoskeleton</location>
    </subcellularLocation>
</comment>
<dbReference type="PANTHER" id="PTHR13072:SF0">
    <property type="entry name" value="DYNACTIN SUBUNIT 6"/>
    <property type="match status" value="1"/>
</dbReference>
<keyword evidence="8" id="KW-1185">Reference proteome</keyword>
<dbReference type="AlphaFoldDB" id="G7E9H4"/>
<evidence type="ECO:0000256" key="3">
    <source>
        <dbReference type="ARBA" id="ARBA00016573"/>
    </source>
</evidence>
<comment type="function">
    <text evidence="6">Part of the dynactin complex that activates the molecular motor dynein for ultra-processive transport along microtubules.</text>
</comment>
<evidence type="ECO:0000256" key="2">
    <source>
        <dbReference type="ARBA" id="ARBA00007719"/>
    </source>
</evidence>
<reference evidence="7 8" key="1">
    <citation type="journal article" date="2011" name="J. Gen. Appl. Microbiol.">
        <title>Draft genome sequencing of the enigmatic basidiomycete Mixia osmundae.</title>
        <authorList>
            <person name="Nishida H."/>
            <person name="Nagatsuka Y."/>
            <person name="Sugiyama J."/>
        </authorList>
    </citation>
    <scope>NUCLEOTIDE SEQUENCE [LARGE SCALE GENOMIC DNA]</scope>
    <source>
        <strain evidence="8">CBS 9802 / IAM 14324 / JCM 22182 / KY 12970</strain>
    </source>
</reference>
<dbReference type="InterPro" id="IPR027777">
    <property type="entry name" value="DCTN6"/>
</dbReference>
<dbReference type="EMBL" id="BABT02000220">
    <property type="protein sequence ID" value="GAA99293.1"/>
    <property type="molecule type" value="Genomic_DNA"/>
</dbReference>
<dbReference type="SUPFAM" id="SSF51161">
    <property type="entry name" value="Trimeric LpxA-like enzymes"/>
    <property type="match status" value="1"/>
</dbReference>
<dbReference type="PANTHER" id="PTHR13072">
    <property type="entry name" value="DYNACTIN 6"/>
    <property type="match status" value="1"/>
</dbReference>
<dbReference type="OrthoDB" id="2355at2759"/>
<dbReference type="InParanoid" id="G7E9H4"/>
<dbReference type="Proteomes" id="UP000009131">
    <property type="component" value="Unassembled WGS sequence"/>
</dbReference>
<evidence type="ECO:0000313" key="7">
    <source>
        <dbReference type="EMBL" id="GAA99293.1"/>
    </source>
</evidence>
<keyword evidence="5" id="KW-0206">Cytoskeleton</keyword>
<comment type="similarity">
    <text evidence="2">Belongs to the dynactin subunits 5/6 family. Dynactin subunit 6 subfamily.</text>
</comment>
<protein>
    <recommendedName>
        <fullName evidence="3">Dynactin subunit 6</fullName>
    </recommendedName>
</protein>
<comment type="caution">
    <text evidence="7">The sequence shown here is derived from an EMBL/GenBank/DDBJ whole genome shotgun (WGS) entry which is preliminary data.</text>
</comment>
<gene>
    <name evidence="7" type="primary">Mo05988</name>
    <name evidence="7" type="ORF">E5Q_05988</name>
</gene>